<proteinExistence type="predicted"/>
<name>Q9LMV3_ARATH</name>
<evidence type="ECO:0000313" key="1">
    <source>
        <dbReference type="EMBL" id="AAF79619.1"/>
    </source>
</evidence>
<dbReference type="TAIR" id="AT1G20405"/>
<protein>
    <submittedName>
        <fullName evidence="1">F5M15.24</fullName>
    </submittedName>
</protein>
<accession>Q9LMV3</accession>
<reference key="1">
    <citation type="journal article" date="2000" name="Nature">
        <title>Sequence and analysis of chromosome 1 of the plant Arabidopsis thaliana.</title>
        <authorList>
            <person name="Theologis A."/>
            <person name="Ecker J.R."/>
            <person name="Palm C.J."/>
            <person name="Federspiel N.A."/>
            <person name="Kaul S."/>
            <person name="White O."/>
            <person name="Alonso J."/>
            <person name="Altafi H."/>
            <person name="Araujo R."/>
            <person name="Bowman C.L."/>
            <person name="Brooks S.Y."/>
            <person name="Buehler E."/>
            <person name="Chan A."/>
            <person name="Chao Q."/>
            <person name="Chen H."/>
            <person name="Cheuk R.F."/>
            <person name="Chin C.W."/>
            <person name="Chung M.K."/>
            <person name="Conn L."/>
            <person name="Conway A.B."/>
            <person name="Conway A.R."/>
            <person name="Creasy T.H."/>
            <person name="Dewar K."/>
            <person name="Dunn P."/>
            <person name="Etgu P."/>
            <person name="Feldblyum T.V."/>
            <person name="Feng J."/>
            <person name="Fong B."/>
            <person name="Fujii C.Y."/>
            <person name="Gill J.E."/>
            <person name="Goldsmith A.D."/>
            <person name="Haas B."/>
            <person name="Hansen N.F."/>
            <person name="Hughes B."/>
            <person name="Huizar L."/>
            <person name="Hunter J.L."/>
            <person name="Jenkins J."/>
            <person name="Johnson-Hopson C."/>
            <person name="Khan S."/>
            <person name="Khaykin E."/>
            <person name="Kim C.J."/>
            <person name="Koo H.L."/>
            <person name="Kremenetskaia I."/>
            <person name="Kurtz D.B."/>
            <person name="Kwan A."/>
            <person name="Lam B."/>
            <person name="Langin-Hooper S."/>
            <person name="Lee A."/>
            <person name="Lee J.M."/>
            <person name="Lenz C.A."/>
            <person name="Li J.H."/>
            <person name="Li Y."/>
            <person name="Lin X."/>
            <person name="Liu S.X."/>
            <person name="Liu Z.A."/>
            <person name="Luros J.S."/>
            <person name="Maiti R."/>
            <person name="Marziali A."/>
            <person name="Militscher J."/>
            <person name="Miranda M."/>
            <person name="Nguyen M."/>
            <person name="Nierman W.C."/>
            <person name="Osborne B.I."/>
            <person name="Pai G."/>
            <person name="Peterson J."/>
            <person name="Pham P.K."/>
            <person name="Rizzo M."/>
            <person name="Rooney T."/>
            <person name="Rowley D."/>
            <person name="Sakano H."/>
            <person name="Salzberg S.L."/>
            <person name="Schwartz J.R."/>
            <person name="Shinn P."/>
            <person name="Southwick A.M."/>
            <person name="Sun H."/>
            <person name="Tallon L.J."/>
            <person name="Tambunga G."/>
            <person name="Toriumi M.J."/>
            <person name="Town C.D."/>
            <person name="Utterback T."/>
            <person name="Van Aken S."/>
            <person name="Vaysberg M."/>
            <person name="Vysotskaia V.S."/>
            <person name="Walker M."/>
            <person name="Wu D."/>
            <person name="Yu G."/>
            <person name="Fraser C.M."/>
            <person name="Venter J.C."/>
            <person name="Davis R.W."/>
        </authorList>
    </citation>
    <scope>NUCLEOTIDE SEQUENCE [LARGE SCALE GENOMIC DNA]</scope>
    <source>
        <strain>cv. Columbia</strain>
    </source>
</reference>
<sequence length="172" mass="20149">MVEMFDYINLMNGFASKNLNRAIFKEYNFVFFLFFLQNAYKINKKCSIKFKHNFNILLLSAIIQKDRGHKCFICIGHSYMANRSYDLLLGGVDPHIGSEFYPIDFLESNMTPLNFANYVAAHRKEVFELFAFSLIVAEKLPSTCLYFILVNVATNQYPREYLLSFNSQLREK</sequence>
<dbReference type="PIR" id="A86338">
    <property type="entry name" value="A86338"/>
</dbReference>
<organism evidence="1">
    <name type="scientific">Arabidopsis thaliana</name>
    <name type="common">Mouse-ear cress</name>
    <dbReference type="NCBI Taxonomy" id="3702"/>
    <lineage>
        <taxon>Eukaryota</taxon>
        <taxon>Viridiplantae</taxon>
        <taxon>Streptophyta</taxon>
        <taxon>Embryophyta</taxon>
        <taxon>Tracheophyta</taxon>
        <taxon>Spermatophyta</taxon>
        <taxon>Magnoliopsida</taxon>
        <taxon>eudicotyledons</taxon>
        <taxon>Gunneridae</taxon>
        <taxon>Pentapetalae</taxon>
        <taxon>rosids</taxon>
        <taxon>malvids</taxon>
        <taxon>Brassicales</taxon>
        <taxon>Brassicaceae</taxon>
        <taxon>Camelineae</taxon>
        <taxon>Arabidopsis</taxon>
    </lineage>
</organism>
<dbReference type="PhylomeDB" id="Q9LMV3"/>
<dbReference type="AlphaFoldDB" id="Q9LMV3"/>
<dbReference type="EMBL" id="AC027665">
    <property type="protein sequence ID" value="AAF79619.1"/>
    <property type="molecule type" value="Genomic_DNA"/>
</dbReference>
<reference evidence="1" key="3">
    <citation type="submission" date="2000-06" db="EMBL/GenBank/DDBJ databases">
        <authorList>
            <person name="Cheuk R."/>
            <person name="Shinn P."/>
            <person name="Brooks S."/>
            <person name="Buehler E."/>
            <person name="Chao Q."/>
            <person name="Johnson-Hopson C."/>
            <person name="Khan S."/>
            <person name="Kim C."/>
            <person name="Altafi H."/>
            <person name="Bei B."/>
            <person name="Chin C."/>
            <person name="Chiou J."/>
            <person name="Choi E."/>
            <person name="Conn L."/>
            <person name="Conway A."/>
            <person name="Gonzalez A."/>
            <person name="Hansen N."/>
            <person name="Howing B."/>
            <person name="Koo T."/>
            <person name="Lam B."/>
            <person name="Lee J."/>
            <person name="Lenz C."/>
            <person name="Li J."/>
            <person name="Liu A."/>
            <person name="Liu J."/>
            <person name="Liu S."/>
            <person name="Mukharsky N."/>
            <person name="Nguyen M."/>
            <person name="Palm C."/>
            <person name="Pham P."/>
            <person name="Sakano H."/>
            <person name="Schwartz J."/>
            <person name="Southwick A."/>
            <person name="Thaveri A."/>
            <person name="Toriumi M."/>
            <person name="Vaysberg M."/>
            <person name="Yu G."/>
            <person name="Davis R."/>
            <person name="Federspiel N."/>
            <person name="Theologis A."/>
            <person name="Ecker J."/>
        </authorList>
    </citation>
    <scope>NUCLEOTIDE SEQUENCE</scope>
</reference>
<reference evidence="1" key="2">
    <citation type="submission" date="2000-05" db="EMBL/GenBank/DDBJ databases">
        <title>Genomic sequence for Arabidopsis thaliana BAC F5M15 from chromosome I.</title>
        <authorList>
            <person name="Chao Q."/>
            <person name="Brooks S."/>
            <person name="Buehler E."/>
            <person name="Johnson-Hopson C."/>
            <person name="Khan S."/>
            <person name="Kim C."/>
            <person name="Shinn P."/>
            <person name="Altafi H."/>
            <person name="Bei Q."/>
            <person name="Chin C."/>
            <person name="Chiou J."/>
            <person name="Choi E."/>
            <person name="Conn L."/>
            <person name="Conway A."/>
            <person name="Gonzales A."/>
            <person name="Hansen N."/>
            <person name="Howng B."/>
            <person name="Koo T."/>
            <person name="Lam B."/>
            <person name="Lee J."/>
            <person name="Lenz C."/>
            <person name="Li J."/>
            <person name="Liu A."/>
            <person name="Liu K."/>
            <person name="Liu S."/>
            <person name="Mukharsky N."/>
            <person name="Nguyen M."/>
            <person name="Palm C."/>
            <person name="Pham P."/>
            <person name="Sakano H."/>
            <person name="Schwartz J."/>
            <person name="Southwick A."/>
            <person name="Thaveri A."/>
            <person name="Toriumi M."/>
            <person name="Vaysberg M."/>
            <person name="Yu G."/>
            <person name="Federspiel N.A."/>
            <person name="Theologis A."/>
            <person name="Ecker J.R."/>
        </authorList>
    </citation>
    <scope>NUCLEOTIDE SEQUENCE</scope>
</reference>